<dbReference type="InterPro" id="IPR029058">
    <property type="entry name" value="AB_hydrolase_fold"/>
</dbReference>
<dbReference type="Pfam" id="PF00561">
    <property type="entry name" value="Abhydrolase_1"/>
    <property type="match status" value="1"/>
</dbReference>
<dbReference type="PANTHER" id="PTHR43798:SF14">
    <property type="entry name" value="SERINE HYDROLASE-LIKE PROTEIN DDB_G0286239"/>
    <property type="match status" value="1"/>
</dbReference>
<reference evidence="4 5" key="1">
    <citation type="submission" date="2017-11" db="EMBL/GenBank/DDBJ databases">
        <title>Draft genome sequence of Rhizobiales bacterium SY3-13.</title>
        <authorList>
            <person name="Sun C."/>
        </authorList>
    </citation>
    <scope>NUCLEOTIDE SEQUENCE [LARGE SCALE GENOMIC DNA]</scope>
    <source>
        <strain evidence="4 5">SY3-13</strain>
    </source>
</reference>
<protein>
    <submittedName>
        <fullName evidence="4">Alpha/beta hydrolase</fullName>
    </submittedName>
</protein>
<dbReference type="PRINTS" id="PR00412">
    <property type="entry name" value="EPOXHYDRLASE"/>
</dbReference>
<dbReference type="GO" id="GO:0016020">
    <property type="term" value="C:membrane"/>
    <property type="evidence" value="ECO:0007669"/>
    <property type="project" value="TreeGrafter"/>
</dbReference>
<dbReference type="Gene3D" id="3.40.50.1820">
    <property type="entry name" value="alpha/beta hydrolase"/>
    <property type="match status" value="1"/>
</dbReference>
<accession>A0A2M9FXK9</accession>
<gene>
    <name evidence="4" type="ORF">CVT23_17610</name>
</gene>
<dbReference type="PRINTS" id="PR00111">
    <property type="entry name" value="ABHYDROLASE"/>
</dbReference>
<dbReference type="InterPro" id="IPR000639">
    <property type="entry name" value="Epox_hydrolase-like"/>
</dbReference>
<dbReference type="GO" id="GO:0016787">
    <property type="term" value="F:hydrolase activity"/>
    <property type="evidence" value="ECO:0007669"/>
    <property type="project" value="UniProtKB-KW"/>
</dbReference>
<evidence type="ECO:0000256" key="2">
    <source>
        <dbReference type="ARBA" id="ARBA00022801"/>
    </source>
</evidence>
<dbReference type="OrthoDB" id="9808398at2"/>
<name>A0A2M9FXK9_9PROT</name>
<dbReference type="Proteomes" id="UP000229498">
    <property type="component" value="Unassembled WGS sequence"/>
</dbReference>
<comment type="caution">
    <text evidence="4">The sequence shown here is derived from an EMBL/GenBank/DDBJ whole genome shotgun (WGS) entry which is preliminary data.</text>
</comment>
<dbReference type="EMBL" id="PHIG01000047">
    <property type="protein sequence ID" value="PJK28196.1"/>
    <property type="molecule type" value="Genomic_DNA"/>
</dbReference>
<keyword evidence="5" id="KW-1185">Reference proteome</keyword>
<sequence length="293" mass="33648">MPAIASGPISRTYFSQRLRLHYVDWGNPEAPPLLLVHGGRDHCRNWDWVAERFRDDWHVIAPDLRGHGDSQWSADGSYGMENYVYDLAQLIHQQDLAPVTIVAHSLGGNIALRYAGIYPENVRRLVAIEGLGPSPKILKERGETSFAGRMREWIEGTRKLAGRMPRRYASIEEAFSRMQEENKHLSPEQARHLTEQGVIQNEDGTYSWKFDNYVRVWPPYDMPGRGVQELWSRIACPTLLVYGSESWASNPEEDGRAKHFKTAEIVTFEGAGHWVQHDRLDDFCTTVKEFVER</sequence>
<dbReference type="AlphaFoldDB" id="A0A2M9FXK9"/>
<comment type="similarity">
    <text evidence="1">Belongs to the AB hydrolase superfamily.</text>
</comment>
<dbReference type="PANTHER" id="PTHR43798">
    <property type="entry name" value="MONOACYLGLYCEROL LIPASE"/>
    <property type="match status" value="1"/>
</dbReference>
<dbReference type="InterPro" id="IPR050266">
    <property type="entry name" value="AB_hydrolase_sf"/>
</dbReference>
<dbReference type="RefSeq" id="WP_109794643.1">
    <property type="nucleotide sequence ID" value="NZ_PHIG01000047.1"/>
</dbReference>
<dbReference type="SUPFAM" id="SSF53474">
    <property type="entry name" value="alpha/beta-Hydrolases"/>
    <property type="match status" value="1"/>
</dbReference>
<evidence type="ECO:0000259" key="3">
    <source>
        <dbReference type="Pfam" id="PF00561"/>
    </source>
</evidence>
<keyword evidence="2 4" id="KW-0378">Hydrolase</keyword>
<feature type="domain" description="AB hydrolase-1" evidence="3">
    <location>
        <begin position="31"/>
        <end position="279"/>
    </location>
</feature>
<evidence type="ECO:0000313" key="5">
    <source>
        <dbReference type="Proteomes" id="UP000229498"/>
    </source>
</evidence>
<dbReference type="InterPro" id="IPR000073">
    <property type="entry name" value="AB_hydrolase_1"/>
</dbReference>
<organism evidence="4 5">
    <name type="scientific">Minwuia thermotolerans</name>
    <dbReference type="NCBI Taxonomy" id="2056226"/>
    <lineage>
        <taxon>Bacteria</taxon>
        <taxon>Pseudomonadati</taxon>
        <taxon>Pseudomonadota</taxon>
        <taxon>Alphaproteobacteria</taxon>
        <taxon>Minwuiales</taxon>
        <taxon>Minwuiaceae</taxon>
        <taxon>Minwuia</taxon>
    </lineage>
</organism>
<proteinExistence type="inferred from homology"/>
<evidence type="ECO:0000313" key="4">
    <source>
        <dbReference type="EMBL" id="PJK28196.1"/>
    </source>
</evidence>
<evidence type="ECO:0000256" key="1">
    <source>
        <dbReference type="ARBA" id="ARBA00008645"/>
    </source>
</evidence>